<evidence type="ECO:0000313" key="1">
    <source>
        <dbReference type="EnsemblPlants" id="OB06G31080.1"/>
    </source>
</evidence>
<organism evidence="1">
    <name type="scientific">Oryza brachyantha</name>
    <name type="common">malo sina</name>
    <dbReference type="NCBI Taxonomy" id="4533"/>
    <lineage>
        <taxon>Eukaryota</taxon>
        <taxon>Viridiplantae</taxon>
        <taxon>Streptophyta</taxon>
        <taxon>Embryophyta</taxon>
        <taxon>Tracheophyta</taxon>
        <taxon>Spermatophyta</taxon>
        <taxon>Magnoliopsida</taxon>
        <taxon>Liliopsida</taxon>
        <taxon>Poales</taxon>
        <taxon>Poaceae</taxon>
        <taxon>BOP clade</taxon>
        <taxon>Oryzoideae</taxon>
        <taxon>Oryzeae</taxon>
        <taxon>Oryzinae</taxon>
        <taxon>Oryza</taxon>
    </lineage>
</organism>
<dbReference type="AlphaFoldDB" id="J3MGG4"/>
<sequence>MDEEKYSGSDHRTVHPNKPCACLVLLSSYSDFSLWQGNRTYVQQNVISQLQVEQYAIHDTWLFTGFPIKTCERCDHVHEEHVKTRTTHAPCLYLLKCHLNPLQLSALEGGDHKGPQDKPNGQNEFCSLWAEHEHWTNHLVLVSNSAKALYVVRQWVKPALIISSYVLEVLSVSQLSIVFQHYRRYDCTALLRDHHANSETVRLNTGVVSCSMDVTQGGHGRERHFVEQVADGAVLAPSVQIAQLAGGRSRAAMEKQVSIGFAGGLGPQ</sequence>
<proteinExistence type="predicted"/>
<keyword evidence="2" id="KW-1185">Reference proteome</keyword>
<dbReference type="EnsemblPlants" id="OB06G31080.1">
    <property type="protein sequence ID" value="OB06G31080.1"/>
    <property type="gene ID" value="OB06G31080"/>
</dbReference>
<reference evidence="1" key="1">
    <citation type="journal article" date="2013" name="Nat. Commun.">
        <title>Whole-genome sequencing of Oryza brachyantha reveals mechanisms underlying Oryza genome evolution.</title>
        <authorList>
            <person name="Chen J."/>
            <person name="Huang Q."/>
            <person name="Gao D."/>
            <person name="Wang J."/>
            <person name="Lang Y."/>
            <person name="Liu T."/>
            <person name="Li B."/>
            <person name="Bai Z."/>
            <person name="Luis Goicoechea J."/>
            <person name="Liang C."/>
            <person name="Chen C."/>
            <person name="Zhang W."/>
            <person name="Sun S."/>
            <person name="Liao Y."/>
            <person name="Zhang X."/>
            <person name="Yang L."/>
            <person name="Song C."/>
            <person name="Wang M."/>
            <person name="Shi J."/>
            <person name="Liu G."/>
            <person name="Liu J."/>
            <person name="Zhou H."/>
            <person name="Zhou W."/>
            <person name="Yu Q."/>
            <person name="An N."/>
            <person name="Chen Y."/>
            <person name="Cai Q."/>
            <person name="Wang B."/>
            <person name="Liu B."/>
            <person name="Min J."/>
            <person name="Huang Y."/>
            <person name="Wu H."/>
            <person name="Li Z."/>
            <person name="Zhang Y."/>
            <person name="Yin Y."/>
            <person name="Song W."/>
            <person name="Jiang J."/>
            <person name="Jackson S.A."/>
            <person name="Wing R.A."/>
            <person name="Wang J."/>
            <person name="Chen M."/>
        </authorList>
    </citation>
    <scope>NUCLEOTIDE SEQUENCE [LARGE SCALE GENOMIC DNA]</scope>
    <source>
        <strain evidence="1">cv. IRGC 101232</strain>
    </source>
</reference>
<dbReference type="HOGENOM" id="CLU_1039658_0_0_1"/>
<accession>J3MGG4</accession>
<name>J3MGG4_ORYBR</name>
<evidence type="ECO:0000313" key="2">
    <source>
        <dbReference type="Proteomes" id="UP000006038"/>
    </source>
</evidence>
<dbReference type="Gramene" id="OB06G31080.1">
    <property type="protein sequence ID" value="OB06G31080.1"/>
    <property type="gene ID" value="OB06G31080"/>
</dbReference>
<dbReference type="Proteomes" id="UP000006038">
    <property type="component" value="Chromosome 6"/>
</dbReference>
<reference evidence="1" key="2">
    <citation type="submission" date="2013-04" db="UniProtKB">
        <authorList>
            <consortium name="EnsemblPlants"/>
        </authorList>
    </citation>
    <scope>IDENTIFICATION</scope>
</reference>
<protein>
    <submittedName>
        <fullName evidence="1">Uncharacterized protein</fullName>
    </submittedName>
</protein>